<keyword evidence="8" id="KW-0970">Cilium biogenesis/degradation</keyword>
<keyword evidence="6" id="KW-0926">Vacuole</keyword>
<evidence type="ECO:0000256" key="5">
    <source>
        <dbReference type="ARBA" id="ARBA00014515"/>
    </source>
</evidence>
<dbReference type="AlphaFoldDB" id="A0A8S1E2R3"/>
<comment type="function">
    <text evidence="1">Required for ciliogenesis.</text>
</comment>
<feature type="transmembrane region" description="Helical" evidence="14">
    <location>
        <begin position="48"/>
        <end position="67"/>
    </location>
</feature>
<dbReference type="Pfam" id="PF14935">
    <property type="entry name" value="TMEM138"/>
    <property type="match status" value="1"/>
</dbReference>
<evidence type="ECO:0000256" key="14">
    <source>
        <dbReference type="SAM" id="Phobius"/>
    </source>
</evidence>
<evidence type="ECO:0000256" key="6">
    <source>
        <dbReference type="ARBA" id="ARBA00022554"/>
    </source>
</evidence>
<evidence type="ECO:0000256" key="4">
    <source>
        <dbReference type="ARBA" id="ARBA00010572"/>
    </source>
</evidence>
<proteinExistence type="inferred from homology"/>
<keyword evidence="10" id="KW-0969">Cilium</keyword>
<keyword evidence="11 14" id="KW-0472">Membrane</keyword>
<evidence type="ECO:0000313" key="15">
    <source>
        <dbReference type="EMBL" id="CAB3386500.1"/>
    </source>
</evidence>
<dbReference type="PANTHER" id="PTHR13306">
    <property type="entry name" value="TRANSMEMBRANE PROTEIN 138"/>
    <property type="match status" value="1"/>
</dbReference>
<evidence type="ECO:0000256" key="1">
    <source>
        <dbReference type="ARBA" id="ARBA00003709"/>
    </source>
</evidence>
<keyword evidence="7 14" id="KW-0812">Transmembrane</keyword>
<evidence type="ECO:0000256" key="7">
    <source>
        <dbReference type="ARBA" id="ARBA00022692"/>
    </source>
</evidence>
<evidence type="ECO:0000256" key="3">
    <source>
        <dbReference type="ARBA" id="ARBA00004138"/>
    </source>
</evidence>
<keyword evidence="12" id="KW-0325">Glycoprotein</keyword>
<organism evidence="15 16">
    <name type="scientific">Cloeon dipterum</name>
    <dbReference type="NCBI Taxonomy" id="197152"/>
    <lineage>
        <taxon>Eukaryota</taxon>
        <taxon>Metazoa</taxon>
        <taxon>Ecdysozoa</taxon>
        <taxon>Arthropoda</taxon>
        <taxon>Hexapoda</taxon>
        <taxon>Insecta</taxon>
        <taxon>Pterygota</taxon>
        <taxon>Palaeoptera</taxon>
        <taxon>Ephemeroptera</taxon>
        <taxon>Pisciforma</taxon>
        <taxon>Baetidae</taxon>
        <taxon>Cloeon</taxon>
    </lineage>
</organism>
<dbReference type="Proteomes" id="UP000494165">
    <property type="component" value="Unassembled WGS sequence"/>
</dbReference>
<dbReference type="PANTHER" id="PTHR13306:SF6">
    <property type="entry name" value="TRANSMEMBRANE PROTEIN 138"/>
    <property type="match status" value="1"/>
</dbReference>
<name>A0A8S1E2R3_9INSE</name>
<comment type="caution">
    <text evidence="15">The sequence shown here is derived from an EMBL/GenBank/DDBJ whole genome shotgun (WGS) entry which is preliminary data.</text>
</comment>
<dbReference type="GO" id="GO:0030030">
    <property type="term" value="P:cell projection organization"/>
    <property type="evidence" value="ECO:0007669"/>
    <property type="project" value="UniProtKB-KW"/>
</dbReference>
<keyword evidence="13" id="KW-0966">Cell projection</keyword>
<evidence type="ECO:0000256" key="8">
    <source>
        <dbReference type="ARBA" id="ARBA00022794"/>
    </source>
</evidence>
<protein>
    <recommendedName>
        <fullName evidence="5">Transmembrane protein 138</fullName>
    </recommendedName>
</protein>
<dbReference type="OrthoDB" id="189688at2759"/>
<gene>
    <name evidence="15" type="ORF">CLODIP_2_CD04842</name>
</gene>
<dbReference type="EMBL" id="CADEPI010000487">
    <property type="protein sequence ID" value="CAB3386500.1"/>
    <property type="molecule type" value="Genomic_DNA"/>
</dbReference>
<evidence type="ECO:0000256" key="13">
    <source>
        <dbReference type="ARBA" id="ARBA00023273"/>
    </source>
</evidence>
<sequence>MKLSVSRYVTLITVQSLLLVLDLCINAFSDLALQDTIVALVVYILQDMSLVFAIILIFLSFFSTFLFQAGLLSDVVKEFGSTIFISTLYLILSVALHWVTLQESTSKDNWSEEEPLARSLATEEQRWPAGRLPLYATQRFCSLIYYYTYKWTMLRIADSKYYDDKVWIKRSNAVGDSTSTIIENGYNKEVIELK</sequence>
<evidence type="ECO:0000313" key="16">
    <source>
        <dbReference type="Proteomes" id="UP000494165"/>
    </source>
</evidence>
<feature type="transmembrane region" description="Helical" evidence="14">
    <location>
        <begin position="79"/>
        <end position="99"/>
    </location>
</feature>
<dbReference type="GO" id="GO:0005774">
    <property type="term" value="C:vacuolar membrane"/>
    <property type="evidence" value="ECO:0007669"/>
    <property type="project" value="UniProtKB-SubCell"/>
</dbReference>
<dbReference type="GO" id="GO:0005929">
    <property type="term" value="C:cilium"/>
    <property type="evidence" value="ECO:0007669"/>
    <property type="project" value="UniProtKB-SubCell"/>
</dbReference>
<keyword evidence="9 14" id="KW-1133">Transmembrane helix</keyword>
<evidence type="ECO:0000256" key="10">
    <source>
        <dbReference type="ARBA" id="ARBA00023069"/>
    </source>
</evidence>
<comment type="subcellular location">
    <subcellularLocation>
        <location evidence="3">Cell projection</location>
        <location evidence="3">Cilium</location>
    </subcellularLocation>
    <subcellularLocation>
        <location evidence="2">Vacuole membrane</location>
        <topology evidence="2">Multi-pass membrane protein</topology>
    </subcellularLocation>
</comment>
<evidence type="ECO:0000256" key="2">
    <source>
        <dbReference type="ARBA" id="ARBA00004128"/>
    </source>
</evidence>
<reference evidence="15 16" key="1">
    <citation type="submission" date="2020-04" db="EMBL/GenBank/DDBJ databases">
        <authorList>
            <person name="Alioto T."/>
            <person name="Alioto T."/>
            <person name="Gomez Garrido J."/>
        </authorList>
    </citation>
    <scope>NUCLEOTIDE SEQUENCE [LARGE SCALE GENOMIC DNA]</scope>
</reference>
<comment type="similarity">
    <text evidence="4">Belongs to the TMEM138 family.</text>
</comment>
<accession>A0A8S1E2R3</accession>
<evidence type="ECO:0000256" key="9">
    <source>
        <dbReference type="ARBA" id="ARBA00022989"/>
    </source>
</evidence>
<evidence type="ECO:0000256" key="12">
    <source>
        <dbReference type="ARBA" id="ARBA00023180"/>
    </source>
</evidence>
<evidence type="ECO:0000256" key="11">
    <source>
        <dbReference type="ARBA" id="ARBA00023136"/>
    </source>
</evidence>
<keyword evidence="16" id="KW-1185">Reference proteome</keyword>
<dbReference type="InterPro" id="IPR024133">
    <property type="entry name" value="TM_138"/>
</dbReference>